<evidence type="ECO:0000256" key="5">
    <source>
        <dbReference type="ARBA" id="ARBA00022692"/>
    </source>
</evidence>
<evidence type="ECO:0000313" key="10">
    <source>
        <dbReference type="EMBL" id="MBN7772499.1"/>
    </source>
</evidence>
<dbReference type="InterPro" id="IPR000537">
    <property type="entry name" value="UbiA_prenyltransferase"/>
</dbReference>
<dbReference type="PIRSF" id="PIRSF005355">
    <property type="entry name" value="UBIAD1"/>
    <property type="match status" value="1"/>
</dbReference>
<evidence type="ECO:0000256" key="2">
    <source>
        <dbReference type="ARBA" id="ARBA00022428"/>
    </source>
</evidence>
<keyword evidence="3 8" id="KW-1003">Cell membrane</keyword>
<reference evidence="10" key="1">
    <citation type="submission" date="2021-02" db="EMBL/GenBank/DDBJ databases">
        <title>Abyssanaerobacter marinus gen.nov., sp., nov, anaerobic bacterium isolated from the Onnuri vent field of Indian Ocean and suggestion of Mogibacteriaceae fam. nov., and proposal of reclassification of ambiguous this family's genus member.</title>
        <authorList>
            <person name="Kim Y.J."/>
            <person name="Yang J.-A."/>
        </authorList>
    </citation>
    <scope>NUCLEOTIDE SEQUENCE</scope>
    <source>
        <strain evidence="10">DSM 2634</strain>
    </source>
</reference>
<comment type="pathway">
    <text evidence="8">Quinol/quinone metabolism; menaquinone biosynthesis; menaquinol from 1,4-dihydroxy-2-naphthoate: step 1/2.</text>
</comment>
<evidence type="ECO:0000256" key="9">
    <source>
        <dbReference type="NCBIfam" id="TIGR00751"/>
    </source>
</evidence>
<keyword evidence="7 8" id="KW-0472">Membrane</keyword>
<comment type="function">
    <text evidence="8">Conversion of 1,4-dihydroxy-2-naphthoate (DHNA) to demethylmenaquinone (DMK).</text>
</comment>
<dbReference type="InterPro" id="IPR004657">
    <property type="entry name" value="MenA"/>
</dbReference>
<feature type="transmembrane region" description="Helical" evidence="8">
    <location>
        <begin position="116"/>
        <end position="132"/>
    </location>
</feature>
<keyword evidence="5 8" id="KW-0812">Transmembrane</keyword>
<dbReference type="GO" id="GO:0005886">
    <property type="term" value="C:plasma membrane"/>
    <property type="evidence" value="ECO:0007669"/>
    <property type="project" value="UniProtKB-SubCell"/>
</dbReference>
<dbReference type="InterPro" id="IPR026046">
    <property type="entry name" value="UBIAD1"/>
</dbReference>
<dbReference type="CDD" id="cd13962">
    <property type="entry name" value="PT_UbiA_UBIAD1"/>
    <property type="match status" value="1"/>
</dbReference>
<comment type="caution">
    <text evidence="10">The sequence shown here is derived from an EMBL/GenBank/DDBJ whole genome shotgun (WGS) entry which is preliminary data.</text>
</comment>
<dbReference type="HAMAP" id="MF_01937">
    <property type="entry name" value="MenA_1"/>
    <property type="match status" value="1"/>
</dbReference>
<feature type="transmembrane region" description="Helical" evidence="8">
    <location>
        <begin position="217"/>
        <end position="236"/>
    </location>
</feature>
<proteinExistence type="inferred from homology"/>
<feature type="transmembrane region" description="Helical" evidence="8">
    <location>
        <begin position="280"/>
        <end position="298"/>
    </location>
</feature>
<keyword evidence="11" id="KW-1185">Reference proteome</keyword>
<feature type="transmembrane region" description="Helical" evidence="8">
    <location>
        <begin position="92"/>
        <end position="110"/>
    </location>
</feature>
<sequence length="300" mass="32603">MKQNKAGKWLQAIRPFSLSGSVVPVILGAILAIKEAPFHVDYFVLSVIAIVLLQAGVNLLSDYDDYVNKVDTKDSYGSSGVIFENLLAPSEVHKGGLTLMVLGSLIGLYLVYQRGWVVLLLGLIGALGGYCYTGKPLGLKYKGFGAPLVFLLFGPLMVLGSYYVQAQTMSFAAFLASIPVGFLTTAILHANDIRDIEHDKKAGIKTLSILAGRRKAIIVYYGLIILSYSFLLLGIVSKIIPYWSLLCFATIPAAIKMMSKLRASSQDVTGIIALDKETGRLQAQFGFLFVLSLLLSLIHF</sequence>
<evidence type="ECO:0000256" key="6">
    <source>
        <dbReference type="ARBA" id="ARBA00022989"/>
    </source>
</evidence>
<dbReference type="Gene3D" id="1.20.120.1780">
    <property type="entry name" value="UbiA prenyltransferase"/>
    <property type="match status" value="1"/>
</dbReference>
<keyword evidence="6 8" id="KW-1133">Transmembrane helix</keyword>
<dbReference type="PANTHER" id="PTHR13929:SF0">
    <property type="entry name" value="UBIA PRENYLTRANSFERASE DOMAIN-CONTAINING PROTEIN 1"/>
    <property type="match status" value="1"/>
</dbReference>
<organism evidence="10 11">
    <name type="scientific">Clostridium aminobutyricum</name>
    <dbReference type="NCBI Taxonomy" id="33953"/>
    <lineage>
        <taxon>Bacteria</taxon>
        <taxon>Bacillati</taxon>
        <taxon>Bacillota</taxon>
        <taxon>Clostridia</taxon>
        <taxon>Eubacteriales</taxon>
        <taxon>Clostridiaceae</taxon>
        <taxon>Clostridium</taxon>
    </lineage>
</organism>
<feature type="transmembrane region" description="Helical" evidence="8">
    <location>
        <begin position="144"/>
        <end position="164"/>
    </location>
</feature>
<dbReference type="Pfam" id="PF01040">
    <property type="entry name" value="UbiA"/>
    <property type="match status" value="1"/>
</dbReference>
<comment type="similarity">
    <text evidence="8">Belongs to the MenA family. Type 1 subfamily.</text>
</comment>
<dbReference type="RefSeq" id="WP_206581299.1">
    <property type="nucleotide sequence ID" value="NZ_JAFJZZ010000001.1"/>
</dbReference>
<dbReference type="EMBL" id="JAFJZZ010000001">
    <property type="protein sequence ID" value="MBN7772499.1"/>
    <property type="molecule type" value="Genomic_DNA"/>
</dbReference>
<name>A0A939IIH6_CLOAM</name>
<dbReference type="NCBIfam" id="TIGR00751">
    <property type="entry name" value="menA"/>
    <property type="match status" value="1"/>
</dbReference>
<feature type="transmembrane region" description="Helical" evidence="8">
    <location>
        <begin position="12"/>
        <end position="33"/>
    </location>
</feature>
<keyword evidence="2 8" id="KW-0474">Menaquinone biosynthesis</keyword>
<dbReference type="Gene3D" id="1.10.357.140">
    <property type="entry name" value="UbiA prenyltransferase"/>
    <property type="match status" value="1"/>
</dbReference>
<dbReference type="GO" id="GO:0042371">
    <property type="term" value="P:vitamin K biosynthetic process"/>
    <property type="evidence" value="ECO:0007669"/>
    <property type="project" value="TreeGrafter"/>
</dbReference>
<comment type="subcellular location">
    <subcellularLocation>
        <location evidence="8">Cell membrane</location>
        <topology evidence="8">Multi-pass membrane protein</topology>
    </subcellularLocation>
    <subcellularLocation>
        <location evidence="1">Membrane</location>
        <topology evidence="1">Multi-pass membrane protein</topology>
    </subcellularLocation>
</comment>
<dbReference type="GO" id="GO:0046428">
    <property type="term" value="F:1,4-dihydroxy-2-naphthoate polyprenyltransferase activity"/>
    <property type="evidence" value="ECO:0007669"/>
    <property type="project" value="UniProtKB-UniRule"/>
</dbReference>
<feature type="transmembrane region" description="Helical" evidence="8">
    <location>
        <begin position="39"/>
        <end position="60"/>
    </location>
</feature>
<dbReference type="GO" id="GO:0009234">
    <property type="term" value="P:menaquinone biosynthetic process"/>
    <property type="evidence" value="ECO:0007669"/>
    <property type="project" value="UniProtKB-UniRule"/>
</dbReference>
<dbReference type="PANTHER" id="PTHR13929">
    <property type="entry name" value="1,4-DIHYDROXY-2-NAPHTHOATE OCTAPRENYLTRANSFERASE"/>
    <property type="match status" value="1"/>
</dbReference>
<evidence type="ECO:0000256" key="1">
    <source>
        <dbReference type="ARBA" id="ARBA00004141"/>
    </source>
</evidence>
<dbReference type="AlphaFoldDB" id="A0A939IIH6"/>
<gene>
    <name evidence="8 10" type="primary">menA</name>
    <name evidence="10" type="ORF">JYB65_03915</name>
</gene>
<evidence type="ECO:0000256" key="4">
    <source>
        <dbReference type="ARBA" id="ARBA00022679"/>
    </source>
</evidence>
<comment type="catalytic activity">
    <reaction evidence="8">
        <text>an all-trans-polyprenyl diphosphate + 1,4-dihydroxy-2-naphthoate + H(+) = a 2-demethylmenaquinol + CO2 + diphosphate</text>
        <dbReference type="Rhea" id="RHEA:26478"/>
        <dbReference type="Rhea" id="RHEA-COMP:9563"/>
        <dbReference type="Rhea" id="RHEA-COMP:9564"/>
        <dbReference type="ChEBI" id="CHEBI:11173"/>
        <dbReference type="ChEBI" id="CHEBI:15378"/>
        <dbReference type="ChEBI" id="CHEBI:16526"/>
        <dbReference type="ChEBI" id="CHEBI:33019"/>
        <dbReference type="ChEBI" id="CHEBI:55437"/>
        <dbReference type="ChEBI" id="CHEBI:58914"/>
        <dbReference type="EC" id="2.5.1.74"/>
    </reaction>
</comment>
<protein>
    <recommendedName>
        <fullName evidence="8 9">1,4-dihydroxy-2-naphthoate octaprenyltransferase</fullName>
        <shortName evidence="8">DHNA-octaprenyltransferase</shortName>
        <ecNumber evidence="8 9">2.5.1.74</ecNumber>
    </recommendedName>
</protein>
<keyword evidence="4 8" id="KW-0808">Transferase</keyword>
<evidence type="ECO:0000313" key="11">
    <source>
        <dbReference type="Proteomes" id="UP000664545"/>
    </source>
</evidence>
<evidence type="ECO:0000256" key="7">
    <source>
        <dbReference type="ARBA" id="ARBA00023136"/>
    </source>
</evidence>
<evidence type="ECO:0000256" key="8">
    <source>
        <dbReference type="HAMAP-Rule" id="MF_01937"/>
    </source>
</evidence>
<feature type="transmembrane region" description="Helical" evidence="8">
    <location>
        <begin position="170"/>
        <end position="191"/>
    </location>
</feature>
<evidence type="ECO:0000256" key="3">
    <source>
        <dbReference type="ARBA" id="ARBA00022475"/>
    </source>
</evidence>
<dbReference type="InterPro" id="IPR044878">
    <property type="entry name" value="UbiA_sf"/>
</dbReference>
<accession>A0A939IIH6</accession>
<dbReference type="Proteomes" id="UP000664545">
    <property type="component" value="Unassembled WGS sequence"/>
</dbReference>
<dbReference type="EC" id="2.5.1.74" evidence="8 9"/>